<evidence type="ECO:0000256" key="2">
    <source>
        <dbReference type="ARBA" id="ARBA00004123"/>
    </source>
</evidence>
<dbReference type="GO" id="GO:0003677">
    <property type="term" value="F:DNA binding"/>
    <property type="evidence" value="ECO:0007669"/>
    <property type="project" value="UniProtKB-UniRule"/>
</dbReference>
<dbReference type="InterPro" id="IPR002054">
    <property type="entry name" value="DNA-dir_DNA_pol_X"/>
</dbReference>
<dbReference type="InterPro" id="IPR001726">
    <property type="entry name" value="TdT/Mu"/>
</dbReference>
<dbReference type="Pfam" id="PF14716">
    <property type="entry name" value="HHH_8"/>
    <property type="match status" value="1"/>
</dbReference>
<dbReference type="InterPro" id="IPR027249">
    <property type="entry name" value="DNA/RNApol_mu"/>
</dbReference>
<evidence type="ECO:0000256" key="10">
    <source>
        <dbReference type="ARBA" id="ARBA00048976"/>
    </source>
</evidence>
<comment type="catalytic activity">
    <reaction evidence="11">
        <text>DNA(n) + a 2'-deoxyribonucleoside 5'-triphosphate = DNA(n+1) + diphosphate</text>
        <dbReference type="Rhea" id="RHEA:22508"/>
        <dbReference type="Rhea" id="RHEA-COMP:17339"/>
        <dbReference type="Rhea" id="RHEA-COMP:17340"/>
        <dbReference type="ChEBI" id="CHEBI:33019"/>
        <dbReference type="ChEBI" id="CHEBI:61560"/>
        <dbReference type="ChEBI" id="CHEBI:173112"/>
        <dbReference type="EC" id="2.7.7.7"/>
    </reaction>
</comment>
<dbReference type="Gene3D" id="1.10.150.20">
    <property type="entry name" value="5' to 3' exonuclease, C-terminal subdomain"/>
    <property type="match status" value="1"/>
</dbReference>
<dbReference type="GO" id="GO:0006303">
    <property type="term" value="P:double-strand break repair via nonhomologous end joining"/>
    <property type="evidence" value="ECO:0007669"/>
    <property type="project" value="TreeGrafter"/>
</dbReference>
<dbReference type="InterPro" id="IPR037160">
    <property type="entry name" value="DNA_Pol_thumb_sf"/>
</dbReference>
<dbReference type="CDD" id="cd00141">
    <property type="entry name" value="NT_POLXc"/>
    <property type="match status" value="1"/>
</dbReference>
<dbReference type="InterPro" id="IPR027421">
    <property type="entry name" value="DNA_pol_lamdba_lyase_dom_sf"/>
</dbReference>
<dbReference type="InterPro" id="IPR018944">
    <property type="entry name" value="DNA_pol_lambd_fingers_domain"/>
</dbReference>
<evidence type="ECO:0000256" key="3">
    <source>
        <dbReference type="ARBA" id="ARBA00008323"/>
    </source>
</evidence>
<dbReference type="Gene3D" id="3.30.210.10">
    <property type="entry name" value="DNA polymerase, thumb domain"/>
    <property type="match status" value="1"/>
</dbReference>
<evidence type="ECO:0000313" key="15">
    <source>
        <dbReference type="Proteomes" id="UP001066276"/>
    </source>
</evidence>
<dbReference type="PIRSF" id="PIRSF000817">
    <property type="entry name" value="DNA_NT"/>
    <property type="match status" value="1"/>
</dbReference>
<evidence type="ECO:0000256" key="1">
    <source>
        <dbReference type="ARBA" id="ARBA00001946"/>
    </source>
</evidence>
<dbReference type="PRINTS" id="PR00869">
    <property type="entry name" value="DNAPOLX"/>
</dbReference>
<keyword evidence="7 11" id="KW-0479">Metal-binding</keyword>
<dbReference type="PROSITE" id="PS00522">
    <property type="entry name" value="DNA_POLYMERASE_X"/>
    <property type="match status" value="1"/>
</dbReference>
<dbReference type="GO" id="GO:0003887">
    <property type="term" value="F:DNA-directed DNA polymerase activity"/>
    <property type="evidence" value="ECO:0007669"/>
    <property type="project" value="UniProtKB-UniRule"/>
</dbReference>
<evidence type="ECO:0000256" key="11">
    <source>
        <dbReference type="PIRNR" id="PIRNR000817"/>
    </source>
</evidence>
<dbReference type="PANTHER" id="PTHR11276">
    <property type="entry name" value="DNA POLYMERASE TYPE-X FAMILY MEMBER"/>
    <property type="match status" value="1"/>
</dbReference>
<dbReference type="GO" id="GO:0003912">
    <property type="term" value="F:DNA nucleotidylexotransferase activity"/>
    <property type="evidence" value="ECO:0007669"/>
    <property type="project" value="UniProtKB-KW"/>
</dbReference>
<feature type="binding site" evidence="12">
    <location>
        <position position="295"/>
    </location>
    <ligand>
        <name>Mg(2+)</name>
        <dbReference type="ChEBI" id="CHEBI:18420"/>
    </ligand>
</feature>
<dbReference type="FunFam" id="3.30.210.10:FF:000003">
    <property type="entry name" value="DNA nucleotidylexotransferase"/>
    <property type="match status" value="1"/>
</dbReference>
<dbReference type="InterPro" id="IPR029398">
    <property type="entry name" value="PolB_thumb"/>
</dbReference>
<dbReference type="SUPFAM" id="SSF81301">
    <property type="entry name" value="Nucleotidyltransferase"/>
    <property type="match status" value="1"/>
</dbReference>
<feature type="binding site" evidence="12">
    <location>
        <position position="293"/>
    </location>
    <ligand>
        <name>Mg(2+)</name>
        <dbReference type="ChEBI" id="CHEBI:18420"/>
    </ligand>
</feature>
<dbReference type="SUPFAM" id="SSF52113">
    <property type="entry name" value="BRCT domain"/>
    <property type="match status" value="1"/>
</dbReference>
<dbReference type="Pfam" id="PF14791">
    <property type="entry name" value="DNA_pol_B_thumb"/>
    <property type="match status" value="1"/>
</dbReference>
<keyword evidence="15" id="KW-1185">Reference proteome</keyword>
<keyword evidence="6 11" id="KW-0548">Nucleotidyltransferase</keyword>
<dbReference type="Gene3D" id="1.10.150.110">
    <property type="entry name" value="DNA polymerase beta, N-terminal domain-like"/>
    <property type="match status" value="1"/>
</dbReference>
<dbReference type="FunFam" id="1.10.150.20:FF:000010">
    <property type="entry name" value="DNA polymerase lambda"/>
    <property type="match status" value="1"/>
</dbReference>
<dbReference type="PRINTS" id="PR00871">
    <property type="entry name" value="DNAPOLXTDT"/>
</dbReference>
<keyword evidence="8 11" id="KW-0460">Magnesium</keyword>
<keyword evidence="4" id="KW-0780">Terminal addition</keyword>
<dbReference type="Gene3D" id="3.40.50.10190">
    <property type="entry name" value="BRCT domain"/>
    <property type="match status" value="1"/>
</dbReference>
<dbReference type="Gene3D" id="3.30.460.10">
    <property type="entry name" value="Beta Polymerase, domain 2"/>
    <property type="match status" value="1"/>
</dbReference>
<evidence type="ECO:0000256" key="8">
    <source>
        <dbReference type="ARBA" id="ARBA00022842"/>
    </source>
</evidence>
<evidence type="ECO:0000259" key="13">
    <source>
        <dbReference type="PROSITE" id="PS50172"/>
    </source>
</evidence>
<evidence type="ECO:0000256" key="7">
    <source>
        <dbReference type="ARBA" id="ARBA00022723"/>
    </source>
</evidence>
<dbReference type="Pfam" id="PF14792">
    <property type="entry name" value="DNA_pol_B_palm"/>
    <property type="match status" value="1"/>
</dbReference>
<dbReference type="GO" id="GO:0046872">
    <property type="term" value="F:metal ion binding"/>
    <property type="evidence" value="ECO:0007669"/>
    <property type="project" value="UniProtKB-UniRule"/>
</dbReference>
<sequence length="462" mass="52186">MGSSRRAFLSKLARSKGFRVEAVYSDTVTHVVSEQNTRDEVCEWLQAQPGPGRLDTPALLDVSWFTESMASGSPVLIEPRHCLVSSQCPESDASEVEGPTVPVYACQRRTALPNWNQILTDALEILAEEAEFGNSEGRSLAFARAASVLRSIPYAVTRFEDLNSLPCFGAHSRKIVQEITEDGSSVEVQRVLHSERYHTLKVFSGIFGVGKKTADRWYQEGLRTLDDLRKKEKKLNRQQEAGLQHYTDLNSPVTRLEADKIQHVVQDAVLRFLPGAIITLTGGFRRGKQSGHDVDFLITHPTEGKEMGLLIKVVSWLSSQGLLLYHHMKQNSYKEPTQMSVQASKDRLDHFESCFSIFKLDTPNEQMESSSTAAENIRNWKALRVDLVVTPFSQYPFALLGWTGSKHFERELRRFAVHERKMILNSHALYDTKQNVMLPAHSEEDIFAHLGLDYILPTERNA</sequence>
<dbReference type="InterPro" id="IPR001357">
    <property type="entry name" value="BRCT_dom"/>
</dbReference>
<evidence type="ECO:0000313" key="14">
    <source>
        <dbReference type="EMBL" id="KAJ1091838.1"/>
    </source>
</evidence>
<dbReference type="EC" id="2.7.7.7" evidence="11"/>
<dbReference type="FunFam" id="1.10.150.110:FF:000003">
    <property type="entry name" value="DNA polymerase mu"/>
    <property type="match status" value="1"/>
</dbReference>
<dbReference type="SMART" id="SM00483">
    <property type="entry name" value="POLXc"/>
    <property type="match status" value="1"/>
</dbReference>
<dbReference type="GO" id="GO:0005634">
    <property type="term" value="C:nucleus"/>
    <property type="evidence" value="ECO:0007669"/>
    <property type="project" value="UniProtKB-SubCell"/>
</dbReference>
<accession>A0AAV7LLF5</accession>
<dbReference type="SUPFAM" id="SSF81585">
    <property type="entry name" value="PsbU/PolX domain-like"/>
    <property type="match status" value="1"/>
</dbReference>
<evidence type="ECO:0000256" key="12">
    <source>
        <dbReference type="PIRSR" id="PIRSR000817-1"/>
    </source>
</evidence>
<proteinExistence type="inferred from homology"/>
<gene>
    <name evidence="14" type="ORF">NDU88_004953</name>
</gene>
<feature type="binding site" evidence="12">
    <location>
        <position position="386"/>
    </location>
    <ligand>
        <name>Mg(2+)</name>
        <dbReference type="ChEBI" id="CHEBI:18420"/>
    </ligand>
</feature>
<dbReference type="InterPro" id="IPR043519">
    <property type="entry name" value="NT_sf"/>
</dbReference>
<dbReference type="InterPro" id="IPR036420">
    <property type="entry name" value="BRCT_dom_sf"/>
</dbReference>
<keyword evidence="9 11" id="KW-0539">Nucleus</keyword>
<dbReference type="PIRSF" id="PIRSF501176">
    <property type="entry name" value="DNApol_mu"/>
    <property type="match status" value="1"/>
</dbReference>
<dbReference type="Pfam" id="PF10391">
    <property type="entry name" value="DNA_pol_lambd_f"/>
    <property type="match status" value="1"/>
</dbReference>
<dbReference type="AlphaFoldDB" id="A0AAV7LLF5"/>
<name>A0AAV7LLF5_PLEWA</name>
<keyword evidence="5 11" id="KW-0808">Transferase</keyword>
<comment type="similarity">
    <text evidence="3 11">Belongs to the DNA polymerase type-X family.</text>
</comment>
<evidence type="ECO:0000256" key="4">
    <source>
        <dbReference type="ARBA" id="ARBA00022639"/>
    </source>
</evidence>
<dbReference type="Proteomes" id="UP001066276">
    <property type="component" value="Chromosome 11"/>
</dbReference>
<evidence type="ECO:0000256" key="5">
    <source>
        <dbReference type="ARBA" id="ARBA00022679"/>
    </source>
</evidence>
<dbReference type="SUPFAM" id="SSF47802">
    <property type="entry name" value="DNA polymerase beta, N-terminal domain-like"/>
    <property type="match status" value="1"/>
</dbReference>
<comment type="function">
    <text evidence="11">Gap-filling polymerase involved in repair of DNA double-strand breaks by non-homologous end joining (NHEJ).</text>
</comment>
<dbReference type="InterPro" id="IPR028207">
    <property type="entry name" value="DNA_pol_B_palm_palm"/>
</dbReference>
<dbReference type="PROSITE" id="PS50172">
    <property type="entry name" value="BRCT"/>
    <property type="match status" value="1"/>
</dbReference>
<dbReference type="InterPro" id="IPR010996">
    <property type="entry name" value="HHH_MUS81"/>
</dbReference>
<protein>
    <recommendedName>
        <fullName evidence="11">DNA-directed DNA/RNA polymerase mu</fullName>
        <ecNumber evidence="11">2.7.7.7</ecNumber>
    </recommendedName>
</protein>
<dbReference type="InterPro" id="IPR019843">
    <property type="entry name" value="DNA_pol-X_BS"/>
</dbReference>
<feature type="domain" description="BRCT" evidence="13">
    <location>
        <begin position="1"/>
        <end position="82"/>
    </location>
</feature>
<dbReference type="GO" id="GO:0006304">
    <property type="term" value="P:DNA modification"/>
    <property type="evidence" value="ECO:0007669"/>
    <property type="project" value="UniProtKB-KW"/>
</dbReference>
<dbReference type="InterPro" id="IPR022312">
    <property type="entry name" value="DNA_pol_X"/>
</dbReference>
<reference evidence="14" key="1">
    <citation type="journal article" date="2022" name="bioRxiv">
        <title>Sequencing and chromosome-scale assembly of the giantPleurodeles waltlgenome.</title>
        <authorList>
            <person name="Brown T."/>
            <person name="Elewa A."/>
            <person name="Iarovenko S."/>
            <person name="Subramanian E."/>
            <person name="Araus A.J."/>
            <person name="Petzold A."/>
            <person name="Susuki M."/>
            <person name="Suzuki K.-i.T."/>
            <person name="Hayashi T."/>
            <person name="Toyoda A."/>
            <person name="Oliveira C."/>
            <person name="Osipova E."/>
            <person name="Leigh N.D."/>
            <person name="Simon A."/>
            <person name="Yun M.H."/>
        </authorList>
    </citation>
    <scope>NUCLEOTIDE SEQUENCE</scope>
    <source>
        <strain evidence="14">20211129_DDA</strain>
        <tissue evidence="14">Liver</tissue>
    </source>
</reference>
<dbReference type="PANTHER" id="PTHR11276:SF24">
    <property type="entry name" value="DNA-DIRECTED DNA_RNA POLYMERASE MU"/>
    <property type="match status" value="1"/>
</dbReference>
<evidence type="ECO:0000256" key="6">
    <source>
        <dbReference type="ARBA" id="ARBA00022695"/>
    </source>
</evidence>
<dbReference type="EMBL" id="JANPWB010000015">
    <property type="protein sequence ID" value="KAJ1091838.1"/>
    <property type="molecule type" value="Genomic_DNA"/>
</dbReference>
<comment type="cofactor">
    <cofactor evidence="1 11 12">
        <name>Mg(2+)</name>
        <dbReference type="ChEBI" id="CHEBI:18420"/>
    </cofactor>
</comment>
<comment type="catalytic activity">
    <reaction evidence="10">
        <text>DNA(n) + a 2'-deoxyribonucleoside 5'-triphosphate = DNA(n+1) + diphosphate</text>
        <dbReference type="Rhea" id="RHEA:22508"/>
        <dbReference type="Rhea" id="RHEA-COMP:17339"/>
        <dbReference type="Rhea" id="RHEA-COMP:17340"/>
        <dbReference type="ChEBI" id="CHEBI:33019"/>
        <dbReference type="ChEBI" id="CHEBI:61560"/>
        <dbReference type="ChEBI" id="CHEBI:173112"/>
        <dbReference type="EC" id="2.7.7.31"/>
    </reaction>
</comment>
<comment type="caution">
    <text evidence="14">The sequence shown here is derived from an EMBL/GenBank/DDBJ whole genome shotgun (WGS) entry which is preliminary data.</text>
</comment>
<organism evidence="14 15">
    <name type="scientific">Pleurodeles waltl</name>
    <name type="common">Iberian ribbed newt</name>
    <dbReference type="NCBI Taxonomy" id="8319"/>
    <lineage>
        <taxon>Eukaryota</taxon>
        <taxon>Metazoa</taxon>
        <taxon>Chordata</taxon>
        <taxon>Craniata</taxon>
        <taxon>Vertebrata</taxon>
        <taxon>Euteleostomi</taxon>
        <taxon>Amphibia</taxon>
        <taxon>Batrachia</taxon>
        <taxon>Caudata</taxon>
        <taxon>Salamandroidea</taxon>
        <taxon>Salamandridae</taxon>
        <taxon>Pleurodelinae</taxon>
        <taxon>Pleurodeles</taxon>
    </lineage>
</organism>
<evidence type="ECO:0000256" key="9">
    <source>
        <dbReference type="ARBA" id="ARBA00023242"/>
    </source>
</evidence>
<comment type="subcellular location">
    <subcellularLocation>
        <location evidence="2 11">Nucleus</location>
    </subcellularLocation>
</comment>